<sequence>MPGLESHLVIRFLLPLFMILGHLSLLGATQLITAAHLTIHRRGGALADREPANLTQLVDLLHDVERRYSRVKREVKGNKLVRSWRARSTGATNDEQLLAEPGKEGRWYTNLPVGPQPNTIEVDLDMLSPDFYTVQTTSGKGSQYNVFSETHVPNDARVHPLCKHPSDTIHLTDLKNTTSVTISLPMCSPSRSSRATLFKSGSVLGLSPSSSSSSSSLSRLDSPPLLQQLLSAELLTDDIFSLTLLDSTSGILSLGGTLARQAEEASTRTQVEMDSIGDPAATTETISGKVNDRLAATFPADIEDQYRWAPIRGAAEGWWTTLLPGLWINGLKMLKNQPVLLDIQSPFILAPPLAARRIYESIGGCSRLAVPYDMFWKFPCLNRPKIMLEFGGWFFPLMSSQGGHDEAVWGPGGGRLSLGKLSMGGNGTSSGYCVGRVVETRMGLQSREDIDWEGSGLRDVWVLGEPAFWGVGVVFDRQRQRVGFRNY</sequence>
<keyword evidence="1" id="KW-0812">Transmembrane</keyword>
<keyword evidence="1" id="KW-0472">Membrane</keyword>
<dbReference type="InterPro" id="IPR021109">
    <property type="entry name" value="Peptidase_aspartic_dom_sf"/>
</dbReference>
<dbReference type="InterPro" id="IPR033121">
    <property type="entry name" value="PEPTIDASE_A1"/>
</dbReference>
<dbReference type="Proteomes" id="UP000019373">
    <property type="component" value="Unassembled WGS sequence"/>
</dbReference>
<evidence type="ECO:0000256" key="1">
    <source>
        <dbReference type="SAM" id="Phobius"/>
    </source>
</evidence>
<organism evidence="3 4">
    <name type="scientific">Endocarpon pusillum (strain Z07020 / HMAS-L-300199)</name>
    <name type="common">Lichen-forming fungus</name>
    <dbReference type="NCBI Taxonomy" id="1263415"/>
    <lineage>
        <taxon>Eukaryota</taxon>
        <taxon>Fungi</taxon>
        <taxon>Dikarya</taxon>
        <taxon>Ascomycota</taxon>
        <taxon>Pezizomycotina</taxon>
        <taxon>Eurotiomycetes</taxon>
        <taxon>Chaetothyriomycetidae</taxon>
        <taxon>Verrucariales</taxon>
        <taxon>Verrucariaceae</taxon>
        <taxon>Endocarpon</taxon>
    </lineage>
</organism>
<feature type="transmembrane region" description="Helical" evidence="1">
    <location>
        <begin position="12"/>
        <end position="32"/>
    </location>
</feature>
<accession>U1GWK3</accession>
<keyword evidence="4" id="KW-1185">Reference proteome</keyword>
<dbReference type="HOGENOM" id="CLU_504328_0_0_1"/>
<dbReference type="Gene3D" id="2.40.70.10">
    <property type="entry name" value="Acid Proteases"/>
    <property type="match status" value="2"/>
</dbReference>
<dbReference type="EMBL" id="KE720681">
    <property type="protein sequence ID" value="ERF76873.1"/>
    <property type="molecule type" value="Genomic_DNA"/>
</dbReference>
<dbReference type="OMA" id="CTMATED"/>
<protein>
    <recommendedName>
        <fullName evidence="2">Peptidase A1 domain-containing protein</fullName>
    </recommendedName>
</protein>
<evidence type="ECO:0000259" key="2">
    <source>
        <dbReference type="PROSITE" id="PS51767"/>
    </source>
</evidence>
<evidence type="ECO:0000313" key="3">
    <source>
        <dbReference type="EMBL" id="ERF76873.1"/>
    </source>
</evidence>
<feature type="domain" description="Peptidase A1" evidence="2">
    <location>
        <begin position="107"/>
        <end position="485"/>
    </location>
</feature>
<reference evidence="4" key="1">
    <citation type="journal article" date="2014" name="BMC Genomics">
        <title>Genome characteristics reveal the impact of lichenization on lichen-forming fungus Endocarpon pusillum Hedwig (Verrucariales, Ascomycota).</title>
        <authorList>
            <person name="Wang Y.-Y."/>
            <person name="Liu B."/>
            <person name="Zhang X.-Y."/>
            <person name="Zhou Q.-M."/>
            <person name="Zhang T."/>
            <person name="Li H."/>
            <person name="Yu Y.-F."/>
            <person name="Zhang X.-L."/>
            <person name="Hao X.-Y."/>
            <person name="Wang M."/>
            <person name="Wang L."/>
            <person name="Wei J.-C."/>
        </authorList>
    </citation>
    <scope>NUCLEOTIDE SEQUENCE [LARGE SCALE GENOMIC DNA]</scope>
    <source>
        <strain evidence="4">Z07020 / HMAS-L-300199</strain>
    </source>
</reference>
<evidence type="ECO:0000313" key="4">
    <source>
        <dbReference type="Proteomes" id="UP000019373"/>
    </source>
</evidence>
<gene>
    <name evidence="3" type="ORF">EPUS_02584</name>
</gene>
<dbReference type="AlphaFoldDB" id="U1GWK3"/>
<dbReference type="SUPFAM" id="SSF50630">
    <property type="entry name" value="Acid proteases"/>
    <property type="match status" value="1"/>
</dbReference>
<dbReference type="PROSITE" id="PS51767">
    <property type="entry name" value="PEPTIDASE_A1"/>
    <property type="match status" value="1"/>
</dbReference>
<dbReference type="OrthoDB" id="15189at2759"/>
<proteinExistence type="predicted"/>
<dbReference type="GeneID" id="19237637"/>
<keyword evidence="1" id="KW-1133">Transmembrane helix</keyword>
<name>U1GWK3_ENDPU</name>
<dbReference type="RefSeq" id="XP_007785698.1">
    <property type="nucleotide sequence ID" value="XM_007787508.1"/>
</dbReference>
<dbReference type="eggNOG" id="ENOG502SKUH">
    <property type="taxonomic scope" value="Eukaryota"/>
</dbReference>